<feature type="binding site" evidence="5">
    <location>
        <position position="74"/>
    </location>
    <ligand>
        <name>Zn(2+)</name>
        <dbReference type="ChEBI" id="CHEBI:29105"/>
    </ligand>
</feature>
<keyword evidence="3 6" id="KW-1133">Transmembrane helix</keyword>
<keyword evidence="5" id="KW-0479">Metal-binding</keyword>
<evidence type="ECO:0000256" key="3">
    <source>
        <dbReference type="ARBA" id="ARBA00022989"/>
    </source>
</evidence>
<feature type="binding site" evidence="5">
    <location>
        <position position="199"/>
    </location>
    <ligand>
        <name>Zn(2+)</name>
        <dbReference type="ChEBI" id="CHEBI:29105"/>
    </ligand>
</feature>
<gene>
    <name evidence="7" type="ORF">FHS60_001923</name>
</gene>
<dbReference type="EMBL" id="JACICA010000012">
    <property type="protein sequence ID" value="MBB3703434.1"/>
    <property type="molecule type" value="Genomic_DNA"/>
</dbReference>
<accession>A0A7W5YEJ1</accession>
<comment type="subcellular location">
    <subcellularLocation>
        <location evidence="1">Membrane</location>
        <topology evidence="1">Multi-pass membrane protein</topology>
    </subcellularLocation>
</comment>
<dbReference type="GO" id="GO:0016020">
    <property type="term" value="C:membrane"/>
    <property type="evidence" value="ECO:0007669"/>
    <property type="project" value="UniProtKB-SubCell"/>
</dbReference>
<evidence type="ECO:0000256" key="5">
    <source>
        <dbReference type="PIRSR" id="PIRSR604254-1"/>
    </source>
</evidence>
<sequence length="225" mass="25874">MRTQNQQTFSMAFYTRREEQINSWSHAAGILIGIIFGCLFLYYCLTRTDGWATVGIILYIFGMLTSYIASTVYHAAREDSQMKHILRKWDHAAIYWHIAGSYSPFTLIALRQIGFWGWGLFIFVWFCALIGTIMSFHKLKAHSNLETICFIGMGLSILVAFNPLIHSLPASSFGWLIAEGISDITGALFYTLHKRRYMHSIFHFFILGGSICHIIAVWNMLNYLF</sequence>
<reference evidence="7 8" key="1">
    <citation type="submission" date="2020-08" db="EMBL/GenBank/DDBJ databases">
        <title>Genomic Encyclopedia of Type Strains, Phase IV (KMG-IV): sequencing the most valuable type-strain genomes for metagenomic binning, comparative biology and taxonomic classification.</title>
        <authorList>
            <person name="Goeker M."/>
        </authorList>
    </citation>
    <scope>NUCLEOTIDE SEQUENCE [LARGE SCALE GENOMIC DNA]</scope>
    <source>
        <strain evidence="7 8">DSM 22548</strain>
    </source>
</reference>
<keyword evidence="5" id="KW-0862">Zinc</keyword>
<feature type="transmembrane region" description="Helical" evidence="6">
    <location>
        <begin position="51"/>
        <end position="73"/>
    </location>
</feature>
<comment type="caution">
    <text evidence="7">The sequence shown here is derived from an EMBL/GenBank/DDBJ whole genome shotgun (WGS) entry which is preliminary data.</text>
</comment>
<feature type="binding site" evidence="5">
    <location>
        <position position="203"/>
    </location>
    <ligand>
        <name>Zn(2+)</name>
        <dbReference type="ChEBI" id="CHEBI:29105"/>
    </ligand>
</feature>
<protein>
    <submittedName>
        <fullName evidence="7">Hemolysin III</fullName>
    </submittedName>
</protein>
<feature type="transmembrane region" description="Helical" evidence="6">
    <location>
        <begin position="204"/>
        <end position="221"/>
    </location>
</feature>
<dbReference type="InterPro" id="IPR004254">
    <property type="entry name" value="AdipoR/HlyIII-related"/>
</dbReference>
<dbReference type="Proteomes" id="UP000541425">
    <property type="component" value="Unassembled WGS sequence"/>
</dbReference>
<evidence type="ECO:0000256" key="2">
    <source>
        <dbReference type="ARBA" id="ARBA00022692"/>
    </source>
</evidence>
<dbReference type="PANTHER" id="PTHR20855:SF3">
    <property type="entry name" value="LD03007P"/>
    <property type="match status" value="1"/>
</dbReference>
<feature type="transmembrane region" description="Helical" evidence="6">
    <location>
        <begin position="148"/>
        <end position="166"/>
    </location>
</feature>
<feature type="transmembrane region" description="Helical" evidence="6">
    <location>
        <begin position="116"/>
        <end position="136"/>
    </location>
</feature>
<feature type="transmembrane region" description="Helical" evidence="6">
    <location>
        <begin position="172"/>
        <end position="192"/>
    </location>
</feature>
<evidence type="ECO:0000313" key="8">
    <source>
        <dbReference type="Proteomes" id="UP000541425"/>
    </source>
</evidence>
<dbReference type="PANTHER" id="PTHR20855">
    <property type="entry name" value="ADIPOR/PROGESTIN RECEPTOR-RELATED"/>
    <property type="match status" value="1"/>
</dbReference>
<dbReference type="GO" id="GO:0046872">
    <property type="term" value="F:metal ion binding"/>
    <property type="evidence" value="ECO:0007669"/>
    <property type="project" value="UniProtKB-KW"/>
</dbReference>
<evidence type="ECO:0000256" key="1">
    <source>
        <dbReference type="ARBA" id="ARBA00004141"/>
    </source>
</evidence>
<evidence type="ECO:0000256" key="4">
    <source>
        <dbReference type="ARBA" id="ARBA00023136"/>
    </source>
</evidence>
<keyword evidence="2 6" id="KW-0812">Transmembrane</keyword>
<name>A0A7W5YEJ1_9BACT</name>
<evidence type="ECO:0000256" key="6">
    <source>
        <dbReference type="SAM" id="Phobius"/>
    </source>
</evidence>
<proteinExistence type="predicted"/>
<keyword evidence="4 6" id="KW-0472">Membrane</keyword>
<organism evidence="7 8">
    <name type="scientific">Alloprevotella rava</name>
    <dbReference type="NCBI Taxonomy" id="671218"/>
    <lineage>
        <taxon>Bacteria</taxon>
        <taxon>Pseudomonadati</taxon>
        <taxon>Bacteroidota</taxon>
        <taxon>Bacteroidia</taxon>
        <taxon>Bacteroidales</taxon>
        <taxon>Prevotellaceae</taxon>
        <taxon>Alloprevotella</taxon>
    </lineage>
</organism>
<feature type="transmembrane region" description="Helical" evidence="6">
    <location>
        <begin position="21"/>
        <end position="45"/>
    </location>
</feature>
<feature type="transmembrane region" description="Helical" evidence="6">
    <location>
        <begin position="93"/>
        <end position="110"/>
    </location>
</feature>
<dbReference type="Pfam" id="PF03006">
    <property type="entry name" value="HlyIII"/>
    <property type="match status" value="1"/>
</dbReference>
<evidence type="ECO:0000313" key="7">
    <source>
        <dbReference type="EMBL" id="MBB3703434.1"/>
    </source>
</evidence>
<dbReference type="AlphaFoldDB" id="A0A7W5YEJ1"/>